<evidence type="ECO:0000256" key="10">
    <source>
        <dbReference type="ARBA" id="ARBA00047712"/>
    </source>
</evidence>
<organism evidence="13 14">
    <name type="scientific">Thioflavicoccus mobilis 8321</name>
    <dbReference type="NCBI Taxonomy" id="765912"/>
    <lineage>
        <taxon>Bacteria</taxon>
        <taxon>Pseudomonadati</taxon>
        <taxon>Pseudomonadota</taxon>
        <taxon>Gammaproteobacteria</taxon>
        <taxon>Chromatiales</taxon>
        <taxon>Chromatiaceae</taxon>
        <taxon>Thioflavicoccus</taxon>
    </lineage>
</organism>
<dbReference type="eggNOG" id="COG1905">
    <property type="taxonomic scope" value="Bacteria"/>
</dbReference>
<keyword evidence="5 11" id="KW-0408">Iron</keyword>
<dbReference type="GO" id="GO:0046872">
    <property type="term" value="F:metal ion binding"/>
    <property type="evidence" value="ECO:0007669"/>
    <property type="project" value="UniProtKB-KW"/>
</dbReference>
<protein>
    <recommendedName>
        <fullName evidence="2">NADH-quinone oxidoreductase subunit E</fullName>
    </recommendedName>
    <alternativeName>
        <fullName evidence="7">NADH dehydrogenase I subunit E</fullName>
    </alternativeName>
    <alternativeName>
        <fullName evidence="8">NDH-1 subunit E</fullName>
    </alternativeName>
</protein>
<feature type="binding site" evidence="11">
    <location>
        <position position="109"/>
    </location>
    <ligand>
        <name>[2Fe-2S] cluster</name>
        <dbReference type="ChEBI" id="CHEBI:190135"/>
    </ligand>
</feature>
<evidence type="ECO:0000256" key="3">
    <source>
        <dbReference type="ARBA" id="ARBA00022714"/>
    </source>
</evidence>
<keyword evidence="14" id="KW-1185">Reference proteome</keyword>
<comment type="cofactor">
    <cofactor evidence="9">
        <name>[2Fe-2S] cluster</name>
        <dbReference type="ChEBI" id="CHEBI:190135"/>
    </cofactor>
</comment>
<dbReference type="OrthoDB" id="9807941at2"/>
<evidence type="ECO:0000256" key="8">
    <source>
        <dbReference type="ARBA" id="ARBA00032788"/>
    </source>
</evidence>
<dbReference type="HOGENOM" id="CLU_054362_2_0_6"/>
<dbReference type="Proteomes" id="UP000010816">
    <property type="component" value="Chromosome"/>
</dbReference>
<dbReference type="RefSeq" id="WP_015279582.1">
    <property type="nucleotide sequence ID" value="NC_019940.1"/>
</dbReference>
<keyword evidence="4 11" id="KW-0479">Metal-binding</keyword>
<evidence type="ECO:0000256" key="5">
    <source>
        <dbReference type="ARBA" id="ARBA00023004"/>
    </source>
</evidence>
<dbReference type="GO" id="GO:0003954">
    <property type="term" value="F:NADH dehydrogenase activity"/>
    <property type="evidence" value="ECO:0007669"/>
    <property type="project" value="TreeGrafter"/>
</dbReference>
<feature type="binding site" evidence="11">
    <location>
        <position position="150"/>
    </location>
    <ligand>
        <name>[2Fe-2S] cluster</name>
        <dbReference type="ChEBI" id="CHEBI:190135"/>
    </ligand>
</feature>
<comment type="cofactor">
    <cofactor evidence="11">
        <name>[2Fe-2S] cluster</name>
        <dbReference type="ChEBI" id="CHEBI:190135"/>
    </cofactor>
    <text evidence="11">Binds 1 [2Fe-2S] cluster.</text>
</comment>
<evidence type="ECO:0000256" key="2">
    <source>
        <dbReference type="ARBA" id="ARBA00019898"/>
    </source>
</evidence>
<name>L0GVN9_9GAMM</name>
<evidence type="ECO:0000256" key="11">
    <source>
        <dbReference type="PIRSR" id="PIRSR000216-1"/>
    </source>
</evidence>
<reference evidence="13 14" key="1">
    <citation type="submission" date="2011-09" db="EMBL/GenBank/DDBJ databases">
        <title>Complete sequence of chromosome of Thioflavicoccus mobilis 8321.</title>
        <authorList>
            <consortium name="US DOE Joint Genome Institute"/>
            <person name="Lucas S."/>
            <person name="Han J."/>
            <person name="Lapidus A."/>
            <person name="Cheng J.-F."/>
            <person name="Goodwin L."/>
            <person name="Pitluck S."/>
            <person name="Peters L."/>
            <person name="Ovchinnikova G."/>
            <person name="Lu M."/>
            <person name="Detter J.C."/>
            <person name="Han C."/>
            <person name="Tapia R."/>
            <person name="Land M."/>
            <person name="Hauser L."/>
            <person name="Kyrpides N."/>
            <person name="Ivanova N."/>
            <person name="Pagani I."/>
            <person name="Vogl K."/>
            <person name="Liu Z."/>
            <person name="Imhoff J."/>
            <person name="Thiel V."/>
            <person name="Frigaard N.-U."/>
            <person name="Bryant D."/>
            <person name="Woyke T."/>
        </authorList>
    </citation>
    <scope>NUCLEOTIDE SEQUENCE [LARGE SCALE GENOMIC DNA]</scope>
    <source>
        <strain evidence="13 14">8321</strain>
    </source>
</reference>
<keyword evidence="3 11" id="KW-0001">2Fe-2S</keyword>
<feature type="binding site" evidence="11">
    <location>
        <position position="154"/>
    </location>
    <ligand>
        <name>[2Fe-2S] cluster</name>
        <dbReference type="ChEBI" id="CHEBI:190135"/>
    </ligand>
</feature>
<dbReference type="PANTHER" id="PTHR10371:SF3">
    <property type="entry name" value="NADH DEHYDROGENASE [UBIQUINONE] FLAVOPROTEIN 2, MITOCHONDRIAL"/>
    <property type="match status" value="1"/>
</dbReference>
<feature type="binding site" evidence="11">
    <location>
        <position position="114"/>
    </location>
    <ligand>
        <name>[2Fe-2S] cluster</name>
        <dbReference type="ChEBI" id="CHEBI:190135"/>
    </ligand>
</feature>
<dbReference type="SUPFAM" id="SSF52833">
    <property type="entry name" value="Thioredoxin-like"/>
    <property type="match status" value="1"/>
</dbReference>
<keyword evidence="6 11" id="KW-0411">Iron-sulfur</keyword>
<dbReference type="GO" id="GO:0051537">
    <property type="term" value="F:2 iron, 2 sulfur cluster binding"/>
    <property type="evidence" value="ECO:0007669"/>
    <property type="project" value="UniProtKB-KW"/>
</dbReference>
<dbReference type="PATRIC" id="fig|765912.4.peg.576"/>
<evidence type="ECO:0000256" key="7">
    <source>
        <dbReference type="ARBA" id="ARBA00031580"/>
    </source>
</evidence>
<comment type="similarity">
    <text evidence="1">Belongs to the complex I 24 kDa subunit family.</text>
</comment>
<dbReference type="AlphaFoldDB" id="L0GVN9"/>
<proteinExistence type="inferred from homology"/>
<dbReference type="InterPro" id="IPR002023">
    <property type="entry name" value="NuoE-like"/>
</dbReference>
<dbReference type="Gene3D" id="3.40.30.10">
    <property type="entry name" value="Glutaredoxin"/>
    <property type="match status" value="1"/>
</dbReference>
<dbReference type="InterPro" id="IPR036249">
    <property type="entry name" value="Thioredoxin-like_sf"/>
</dbReference>
<evidence type="ECO:0000256" key="6">
    <source>
        <dbReference type="ARBA" id="ARBA00023014"/>
    </source>
</evidence>
<evidence type="ECO:0000256" key="9">
    <source>
        <dbReference type="ARBA" id="ARBA00034078"/>
    </source>
</evidence>
<feature type="region of interest" description="Disordered" evidence="12">
    <location>
        <begin position="1"/>
        <end position="22"/>
    </location>
</feature>
<sequence>MGFRDTPAGQAPSPNPQRDPQRDKAELFTPELRAAIDHWVAKYPPEWRQSAVMPALTLVQEHNGGWLTRELMDDVAAYLDMPPIAVYEVASFYAMYDLEPVGRHKVCVCNSVSCMLNGSEELIGHVTDKYGVQPGETTADGRFTLKEVECLGACRHAPAVLVGKTYHECLTPQALDKLIEDLE</sequence>
<accession>L0GVN9</accession>
<dbReference type="Gene3D" id="1.10.10.1590">
    <property type="entry name" value="NADH-quinone oxidoreductase subunit E"/>
    <property type="match status" value="1"/>
</dbReference>
<dbReference type="Pfam" id="PF01257">
    <property type="entry name" value="2Fe-2S_thioredx"/>
    <property type="match status" value="1"/>
</dbReference>
<evidence type="ECO:0000256" key="1">
    <source>
        <dbReference type="ARBA" id="ARBA00010643"/>
    </source>
</evidence>
<dbReference type="InterPro" id="IPR041921">
    <property type="entry name" value="NuoE_N"/>
</dbReference>
<dbReference type="EMBL" id="CP003051">
    <property type="protein sequence ID" value="AGA89435.1"/>
    <property type="molecule type" value="Genomic_DNA"/>
</dbReference>
<dbReference type="FunFam" id="1.10.10.1590:FF:000001">
    <property type="entry name" value="NADH-quinone oxidoreductase subunit E"/>
    <property type="match status" value="1"/>
</dbReference>
<dbReference type="STRING" id="765912.Thimo_0589"/>
<dbReference type="NCBIfam" id="NF005722">
    <property type="entry name" value="PRK07539.1-2"/>
    <property type="match status" value="1"/>
</dbReference>
<dbReference type="PANTHER" id="PTHR10371">
    <property type="entry name" value="NADH DEHYDROGENASE UBIQUINONE FLAVOPROTEIN 2, MITOCHONDRIAL"/>
    <property type="match status" value="1"/>
</dbReference>
<dbReference type="NCBIfam" id="TIGR01958">
    <property type="entry name" value="nuoE_fam"/>
    <property type="match status" value="1"/>
</dbReference>
<evidence type="ECO:0000256" key="12">
    <source>
        <dbReference type="SAM" id="MobiDB-lite"/>
    </source>
</evidence>
<dbReference type="InterPro" id="IPR042128">
    <property type="entry name" value="NuoE_dom"/>
</dbReference>
<dbReference type="KEGG" id="tmb:Thimo_0589"/>
<evidence type="ECO:0000256" key="4">
    <source>
        <dbReference type="ARBA" id="ARBA00022723"/>
    </source>
</evidence>
<dbReference type="CDD" id="cd03064">
    <property type="entry name" value="TRX_Fd_NuoE"/>
    <property type="match status" value="1"/>
</dbReference>
<dbReference type="PROSITE" id="PS01099">
    <property type="entry name" value="COMPLEX1_24K"/>
    <property type="match status" value="1"/>
</dbReference>
<comment type="catalytic activity">
    <reaction evidence="10">
        <text>a quinone + NADH + 5 H(+)(in) = a quinol + NAD(+) + 4 H(+)(out)</text>
        <dbReference type="Rhea" id="RHEA:57888"/>
        <dbReference type="ChEBI" id="CHEBI:15378"/>
        <dbReference type="ChEBI" id="CHEBI:24646"/>
        <dbReference type="ChEBI" id="CHEBI:57540"/>
        <dbReference type="ChEBI" id="CHEBI:57945"/>
        <dbReference type="ChEBI" id="CHEBI:132124"/>
    </reaction>
</comment>
<gene>
    <name evidence="13" type="ORF">Thimo_0589</name>
</gene>
<dbReference type="PIRSF" id="PIRSF000216">
    <property type="entry name" value="NADH_DH_24kDa"/>
    <property type="match status" value="1"/>
</dbReference>
<evidence type="ECO:0000313" key="14">
    <source>
        <dbReference type="Proteomes" id="UP000010816"/>
    </source>
</evidence>
<evidence type="ECO:0000313" key="13">
    <source>
        <dbReference type="EMBL" id="AGA89435.1"/>
    </source>
</evidence>